<dbReference type="AlphaFoldDB" id="A0A6G3XVN4"/>
<proteinExistence type="predicted"/>
<reference evidence="1" key="1">
    <citation type="submission" date="2020-01" db="EMBL/GenBank/DDBJ databases">
        <title>Insect and environment-associated Actinomycetes.</title>
        <authorList>
            <person name="Currrie C."/>
            <person name="Chevrette M."/>
            <person name="Carlson C."/>
            <person name="Stubbendieck R."/>
            <person name="Wendt-Pienkowski E."/>
        </authorList>
    </citation>
    <scope>NUCLEOTIDE SEQUENCE</scope>
    <source>
        <strain evidence="1">SID7499</strain>
    </source>
</reference>
<dbReference type="EMBL" id="JAAGMN010009375">
    <property type="protein sequence ID" value="NEE21878.1"/>
    <property type="molecule type" value="Genomic_DNA"/>
</dbReference>
<name>A0A6G3XVN4_9ACTN</name>
<gene>
    <name evidence="1" type="ORF">G3M58_87380</name>
</gene>
<evidence type="ECO:0000313" key="1">
    <source>
        <dbReference type="EMBL" id="NEE21878.1"/>
    </source>
</evidence>
<accession>A0A6G3XVN4</accession>
<feature type="non-terminal residue" evidence="1">
    <location>
        <position position="60"/>
    </location>
</feature>
<protein>
    <submittedName>
        <fullName evidence="1">Uncharacterized protein</fullName>
    </submittedName>
</protein>
<comment type="caution">
    <text evidence="1">The sequence shown here is derived from an EMBL/GenBank/DDBJ whole genome shotgun (WGS) entry which is preliminary data.</text>
</comment>
<organism evidence="1">
    <name type="scientific">Streptomyces sp. SID7499</name>
    <dbReference type="NCBI Taxonomy" id="2706086"/>
    <lineage>
        <taxon>Bacteria</taxon>
        <taxon>Bacillati</taxon>
        <taxon>Actinomycetota</taxon>
        <taxon>Actinomycetes</taxon>
        <taxon>Kitasatosporales</taxon>
        <taxon>Streptomycetaceae</taxon>
        <taxon>Streptomyces</taxon>
    </lineage>
</organism>
<sequence>MDDYLWLPTSPPYTHKRPVDQRIALMEALFVPRDSWILSGSLKGWGDGVVDRVDGVVFLA</sequence>